<dbReference type="CDD" id="cd18580">
    <property type="entry name" value="ABC_6TM_ABCC_D2"/>
    <property type="match status" value="1"/>
</dbReference>
<dbReference type="CDD" id="cd03250">
    <property type="entry name" value="ABCC_MRP_domain1"/>
    <property type="match status" value="1"/>
</dbReference>
<evidence type="ECO:0000259" key="13">
    <source>
        <dbReference type="PROSITE" id="PS50929"/>
    </source>
</evidence>
<dbReference type="PANTHER" id="PTHR24223">
    <property type="entry name" value="ATP-BINDING CASSETTE SUB-FAMILY C"/>
    <property type="match status" value="1"/>
</dbReference>
<dbReference type="FunFam" id="1.20.1560.10:FF:000006">
    <property type="entry name" value="ATP-binding cassette, sub-family C (CFTR/MRP), member 9"/>
    <property type="match status" value="1"/>
</dbReference>
<feature type="transmembrane region" description="Helical" evidence="11">
    <location>
        <begin position="560"/>
        <end position="581"/>
    </location>
</feature>
<feature type="transmembrane region" description="Helical" evidence="11">
    <location>
        <begin position="439"/>
        <end position="459"/>
    </location>
</feature>
<feature type="transmembrane region" description="Helical" evidence="11">
    <location>
        <begin position="1117"/>
        <end position="1144"/>
    </location>
</feature>
<dbReference type="Proteomes" id="UP001301350">
    <property type="component" value="Unassembled WGS sequence"/>
</dbReference>
<evidence type="ECO:0000256" key="4">
    <source>
        <dbReference type="ARBA" id="ARBA00022692"/>
    </source>
</evidence>
<feature type="region of interest" description="Disordered" evidence="10">
    <location>
        <begin position="666"/>
        <end position="712"/>
    </location>
</feature>
<evidence type="ECO:0000256" key="3">
    <source>
        <dbReference type="ARBA" id="ARBA00022448"/>
    </source>
</evidence>
<keyword evidence="7" id="KW-0067">ATP-binding</keyword>
<feature type="domain" description="ABC transporter" evidence="12">
    <location>
        <begin position="764"/>
        <end position="990"/>
    </location>
</feature>
<reference evidence="14 15" key="1">
    <citation type="submission" date="2022-07" db="EMBL/GenBank/DDBJ databases">
        <title>Genome-wide signatures of adaptation to extreme environments.</title>
        <authorList>
            <person name="Cho C.H."/>
            <person name="Yoon H.S."/>
        </authorList>
    </citation>
    <scope>NUCLEOTIDE SEQUENCE [LARGE SCALE GENOMIC DNA]</scope>
    <source>
        <strain evidence="14 15">DBV 063 E5</strain>
    </source>
</reference>
<feature type="domain" description="ABC transmembrane type-1" evidence="13">
    <location>
        <begin position="1082"/>
        <end position="1361"/>
    </location>
</feature>
<dbReference type="InterPro" id="IPR044746">
    <property type="entry name" value="ABCC_6TM_D1"/>
</dbReference>
<dbReference type="InterPro" id="IPR044726">
    <property type="entry name" value="ABCC_6TM_D2"/>
</dbReference>
<accession>A0AAV9J1P1</accession>
<feature type="transmembrane region" description="Helical" evidence="11">
    <location>
        <begin position="412"/>
        <end position="433"/>
    </location>
</feature>
<dbReference type="InterPro" id="IPR011527">
    <property type="entry name" value="ABC1_TM_dom"/>
</dbReference>
<keyword evidence="4 11" id="KW-0812">Transmembrane</keyword>
<feature type="transmembrane region" description="Helical" evidence="11">
    <location>
        <begin position="1304"/>
        <end position="1325"/>
    </location>
</feature>
<evidence type="ECO:0000256" key="5">
    <source>
        <dbReference type="ARBA" id="ARBA00022737"/>
    </source>
</evidence>
<feature type="transmembrane region" description="Helical" evidence="11">
    <location>
        <begin position="1210"/>
        <end position="1238"/>
    </location>
</feature>
<keyword evidence="8 11" id="KW-1133">Transmembrane helix</keyword>
<feature type="compositionally biased region" description="Basic and acidic residues" evidence="10">
    <location>
        <begin position="15"/>
        <end position="30"/>
    </location>
</feature>
<evidence type="ECO:0000313" key="15">
    <source>
        <dbReference type="Proteomes" id="UP001301350"/>
    </source>
</evidence>
<evidence type="ECO:0000256" key="2">
    <source>
        <dbReference type="ARBA" id="ARBA00014334"/>
    </source>
</evidence>
<keyword evidence="15" id="KW-1185">Reference proteome</keyword>
<dbReference type="GO" id="GO:0005524">
    <property type="term" value="F:ATP binding"/>
    <property type="evidence" value="ECO:0007669"/>
    <property type="project" value="UniProtKB-KW"/>
</dbReference>
<dbReference type="GO" id="GO:0140359">
    <property type="term" value="F:ABC-type transporter activity"/>
    <property type="evidence" value="ECO:0007669"/>
    <property type="project" value="InterPro"/>
</dbReference>
<dbReference type="InterPro" id="IPR036640">
    <property type="entry name" value="ABC1_TM_sf"/>
</dbReference>
<dbReference type="InterPro" id="IPR003439">
    <property type="entry name" value="ABC_transporter-like_ATP-bd"/>
</dbReference>
<keyword evidence="6" id="KW-0547">Nucleotide-binding</keyword>
<keyword evidence="3" id="KW-0813">Transport</keyword>
<dbReference type="EMBL" id="JANCYW010000016">
    <property type="protein sequence ID" value="KAK4538240.1"/>
    <property type="molecule type" value="Genomic_DNA"/>
</dbReference>
<dbReference type="PANTHER" id="PTHR24223:SF443">
    <property type="entry name" value="MULTIDRUG-RESISTANCE LIKE PROTEIN 1, ISOFORM I"/>
    <property type="match status" value="1"/>
</dbReference>
<dbReference type="Gene3D" id="1.20.1560.10">
    <property type="entry name" value="ABC transporter type 1, transmembrane domain"/>
    <property type="match status" value="2"/>
</dbReference>
<dbReference type="SUPFAM" id="SSF52540">
    <property type="entry name" value="P-loop containing nucleoside triphosphate hydrolases"/>
    <property type="match status" value="2"/>
</dbReference>
<dbReference type="Gene3D" id="3.40.50.300">
    <property type="entry name" value="P-loop containing nucleotide triphosphate hydrolases"/>
    <property type="match status" value="2"/>
</dbReference>
<feature type="compositionally biased region" description="Polar residues" evidence="10">
    <location>
        <begin position="675"/>
        <end position="692"/>
    </location>
</feature>
<dbReference type="PROSITE" id="PS50929">
    <property type="entry name" value="ABC_TM1F"/>
    <property type="match status" value="2"/>
</dbReference>
<evidence type="ECO:0000256" key="7">
    <source>
        <dbReference type="ARBA" id="ARBA00022840"/>
    </source>
</evidence>
<dbReference type="SUPFAM" id="SSF90123">
    <property type="entry name" value="ABC transporter transmembrane region"/>
    <property type="match status" value="2"/>
</dbReference>
<keyword evidence="5" id="KW-0677">Repeat</keyword>
<dbReference type="FunFam" id="3.40.50.300:FF:000997">
    <property type="entry name" value="Multidrug resistance-associated protein 1"/>
    <property type="match status" value="1"/>
</dbReference>
<protein>
    <recommendedName>
        <fullName evidence="2">Probable ATP-dependent transporter ycf16</fullName>
    </recommendedName>
</protein>
<name>A0AAV9J1P1_CYACA</name>
<dbReference type="SMART" id="SM00382">
    <property type="entry name" value="AAA"/>
    <property type="match status" value="2"/>
</dbReference>
<gene>
    <name evidence="14" type="ORF">CDCA_CDCA16G4265</name>
</gene>
<feature type="transmembrane region" description="Helical" evidence="11">
    <location>
        <begin position="331"/>
        <end position="349"/>
    </location>
</feature>
<feature type="region of interest" description="Disordered" evidence="10">
    <location>
        <begin position="1"/>
        <end position="118"/>
    </location>
</feature>
<feature type="domain" description="ABC transporter" evidence="12">
    <location>
        <begin position="1396"/>
        <end position="1633"/>
    </location>
</feature>
<dbReference type="CDD" id="cd18579">
    <property type="entry name" value="ABC_6TM_ABCC_D1"/>
    <property type="match status" value="1"/>
</dbReference>
<evidence type="ECO:0000256" key="6">
    <source>
        <dbReference type="ARBA" id="ARBA00022741"/>
    </source>
</evidence>
<dbReference type="PROSITE" id="PS00211">
    <property type="entry name" value="ABC_TRANSPORTER_1"/>
    <property type="match status" value="2"/>
</dbReference>
<keyword evidence="9 11" id="KW-0472">Membrane</keyword>
<comment type="caution">
    <text evidence="14">The sequence shown here is derived from an EMBL/GenBank/DDBJ whole genome shotgun (WGS) entry which is preliminary data.</text>
</comment>
<evidence type="ECO:0000313" key="14">
    <source>
        <dbReference type="EMBL" id="KAK4538240.1"/>
    </source>
</evidence>
<dbReference type="CDD" id="cd03244">
    <property type="entry name" value="ABCC_MRP_domain2"/>
    <property type="match status" value="1"/>
</dbReference>
<dbReference type="Pfam" id="PF00664">
    <property type="entry name" value="ABC_membrane"/>
    <property type="match status" value="2"/>
</dbReference>
<feature type="transmembrane region" description="Helical" evidence="11">
    <location>
        <begin position="1156"/>
        <end position="1179"/>
    </location>
</feature>
<dbReference type="InterPro" id="IPR027417">
    <property type="entry name" value="P-loop_NTPase"/>
</dbReference>
<dbReference type="GO" id="GO:0005774">
    <property type="term" value="C:vacuolar membrane"/>
    <property type="evidence" value="ECO:0007669"/>
    <property type="project" value="UniProtKB-SubCell"/>
</dbReference>
<sequence length="1671" mass="187013">MSDRNEMSDGTPSSDEERVEVSDGRMREAAADIGSSLHPEAEEFAFGARDESDSHEVQPAADIASSPHPEAEEFAFGARDESDSHEVQPAADSASSPHPEAEDSIVAAPEDSDPDDISALQNGAATRSVPSMVNASYFTYGTSGVGRTDYHRYLQTRWSQNGAEEGDAAPYTRAELPETHANVVSRWTFWWFESLVWRGWRRPLEDSDLYDMIADDKAELLSQRFQKAWREYMAREPERMEKRRRRLLKKMMRRQRRPRQDGDGDEPLPDIDEEQLRSRWPMFWVLFRVHRRIIIVTAILKFFDVGLGQISPIFVNYFLTWLETPGAPRSVGFLWALAIFLSPFLKAFVENQYYYLAFRLAVRVRGEVQSTVYDKSLALSPGARAQTTTGEVVNHMQLDAQRLSDFMQYSQTLWAGLLQIAASLTLLIVYLGYSGLIGFGLALLLVPLQAYLVKLLSAFRSLTFGFTDRRVKLLNEMFQGVKAMKLYAWEEPLCDKVTGIREQELAAYRRTVLMRTLFYVVLFVMPTLVTAGTFGFYGGVFRNTLNPANIFAALTVLNNLRFPLIMYPFVITALVDARLGVMRLQRFLALEEIEKRQRTSEDGVKGSVDADDGDEEDEGELDLKGDGVRKPASMPILPTRSGDGGVAALRVSRDLLADRARTAGVMADEGDRVTPSASDSAGRPSTSSTDSSAKGAETAKIKGSLAALRPSSDDGRDAIVVRDATFEWSVQRTVPIAPVVHNVAAAVPRWRRCLPSWLPWIGRPRPPSGPREKRLVELTVAVPKVSLRVPRGALVGIVGRVGSGKSSLISGLLGDLRRASGSVTVHGSIAYAAQNAWIYNGTVRDNILFGLPYDEKWYRRAVYVSALNADLDMLPAGDLTEIGEKGINLSGGQKQRVSVARLVYARADVNVLDDPLSALDAHVGAHVFEKVLSSERGVLRHRTRVLVTNHLQVVSRCDWVVVMEAGQVVAQGPWHQLMHDSSAFREMMAALHASEKREGEEQERQTSSDGDEALKLHDELDKLRDHTETTFDDATAAADAARRQEQIKDKQAGELVVTEEIQRGHVPLRVYWRYAKDCGSPLLFLVVVSLFFFSSGESVVNNWWLSYWSEHFDQRSLGFFLGIYFGLALFHALMTFVRTYWFLILALVAAKRLHEYLLHSVLCAPMAFYDVTPVGRILVRFSRDMMQIDFQLSQVFNSFLQQLASIVGSYVYIAVIFPIFVAALVPVLILYVLLWRLYNPANIQFRRLDSVSKAPIYAHFSETLNGLTTIRAYDREPYMRAVNRERIDINQRAYFHQIVGNRWLALRLEVLGSILVFITAIFGVTSNGSTYVGNVGLALAYSLSVTSALSMAVRSITEVEQQMNSVERNIYYTDSIPHEHLDGEDAPPDWPSRGTIQFEGVSMRYRPNLPLVLQDVSMVIEGGERVGVLGRTGSGKSSLIAVLFRLVELSDGGSGRVLIDGVDIAALKLRQLRARLTIIPQDPVLFSGTVRTNLDPFGRYADHDLWDALRNANLDTAVSIMSQGLESPVSEYGENLSAGQRQLICLARALLRRPRILVSDEATSSVDLQTDQLIQEVIRDKFEHATVIAIAHRLFTLADFDTALVMSHGRVAEHDDPGVLLQQPQGQFTHFVDSIGPQGSRVFRGLIAARAEMRRRRRRERQNRVRAEEVD</sequence>
<feature type="region of interest" description="Disordered" evidence="10">
    <location>
        <begin position="599"/>
        <end position="641"/>
    </location>
</feature>
<dbReference type="InterPro" id="IPR017871">
    <property type="entry name" value="ABC_transporter-like_CS"/>
</dbReference>
<evidence type="ECO:0000256" key="11">
    <source>
        <dbReference type="SAM" id="Phobius"/>
    </source>
</evidence>
<evidence type="ECO:0000256" key="8">
    <source>
        <dbReference type="ARBA" id="ARBA00022989"/>
    </source>
</evidence>
<dbReference type="PROSITE" id="PS50893">
    <property type="entry name" value="ABC_TRANSPORTER_2"/>
    <property type="match status" value="2"/>
</dbReference>
<evidence type="ECO:0000256" key="9">
    <source>
        <dbReference type="ARBA" id="ARBA00023136"/>
    </source>
</evidence>
<feature type="region of interest" description="Disordered" evidence="10">
    <location>
        <begin position="993"/>
        <end position="1013"/>
    </location>
</feature>
<dbReference type="FunFam" id="1.20.1560.10:FF:000010">
    <property type="entry name" value="Multidrug resistance-associated ABC transporter"/>
    <property type="match status" value="1"/>
</dbReference>
<dbReference type="GO" id="GO:0016887">
    <property type="term" value="F:ATP hydrolysis activity"/>
    <property type="evidence" value="ECO:0007669"/>
    <property type="project" value="InterPro"/>
</dbReference>
<dbReference type="Pfam" id="PF00005">
    <property type="entry name" value="ABC_tran"/>
    <property type="match status" value="2"/>
</dbReference>
<feature type="compositionally biased region" description="Acidic residues" evidence="10">
    <location>
        <begin position="609"/>
        <end position="620"/>
    </location>
</feature>
<dbReference type="InterPro" id="IPR050173">
    <property type="entry name" value="ABC_transporter_C-like"/>
</dbReference>
<organism evidence="14 15">
    <name type="scientific">Cyanidium caldarium</name>
    <name type="common">Red alga</name>
    <dbReference type="NCBI Taxonomy" id="2771"/>
    <lineage>
        <taxon>Eukaryota</taxon>
        <taxon>Rhodophyta</taxon>
        <taxon>Bangiophyceae</taxon>
        <taxon>Cyanidiales</taxon>
        <taxon>Cyanidiaceae</taxon>
        <taxon>Cyanidium</taxon>
    </lineage>
</organism>
<evidence type="ECO:0000256" key="1">
    <source>
        <dbReference type="ARBA" id="ARBA00004128"/>
    </source>
</evidence>
<evidence type="ECO:0000256" key="10">
    <source>
        <dbReference type="SAM" id="MobiDB-lite"/>
    </source>
</evidence>
<comment type="subcellular location">
    <subcellularLocation>
        <location evidence="1">Vacuole membrane</location>
        <topology evidence="1">Multi-pass membrane protein</topology>
    </subcellularLocation>
</comment>
<proteinExistence type="predicted"/>
<evidence type="ECO:0000259" key="12">
    <source>
        <dbReference type="PROSITE" id="PS50893"/>
    </source>
</evidence>
<feature type="transmembrane region" description="Helical" evidence="11">
    <location>
        <begin position="293"/>
        <end position="319"/>
    </location>
</feature>
<dbReference type="InterPro" id="IPR003593">
    <property type="entry name" value="AAA+_ATPase"/>
</dbReference>
<feature type="region of interest" description="Disordered" evidence="10">
    <location>
        <begin position="251"/>
        <end position="270"/>
    </location>
</feature>
<feature type="transmembrane region" description="Helical" evidence="11">
    <location>
        <begin position="517"/>
        <end position="540"/>
    </location>
</feature>
<dbReference type="FunFam" id="3.40.50.300:FF:000163">
    <property type="entry name" value="Multidrug resistance-associated protein member 4"/>
    <property type="match status" value="1"/>
</dbReference>
<feature type="domain" description="ABC transmembrane type-1" evidence="13">
    <location>
        <begin position="295"/>
        <end position="576"/>
    </location>
</feature>
<feature type="transmembrane region" description="Helical" evidence="11">
    <location>
        <begin position="1082"/>
        <end position="1105"/>
    </location>
</feature>